<comment type="caution">
    <text evidence="2">The sequence shown here is derived from an EMBL/GenBank/DDBJ whole genome shotgun (WGS) entry which is preliminary data.</text>
</comment>
<dbReference type="AlphaFoldDB" id="A0A699JQX7"/>
<protein>
    <submittedName>
        <fullName evidence="2">Uncharacterized protein</fullName>
    </submittedName>
</protein>
<dbReference type="EMBL" id="BKCJ010432709">
    <property type="protein sequence ID" value="GFA48770.1"/>
    <property type="molecule type" value="Genomic_DNA"/>
</dbReference>
<accession>A0A699JQX7</accession>
<feature type="region of interest" description="Disordered" evidence="1">
    <location>
        <begin position="71"/>
        <end position="91"/>
    </location>
</feature>
<organism evidence="2">
    <name type="scientific">Tanacetum cinerariifolium</name>
    <name type="common">Dalmatian daisy</name>
    <name type="synonym">Chrysanthemum cinerariifolium</name>
    <dbReference type="NCBI Taxonomy" id="118510"/>
    <lineage>
        <taxon>Eukaryota</taxon>
        <taxon>Viridiplantae</taxon>
        <taxon>Streptophyta</taxon>
        <taxon>Embryophyta</taxon>
        <taxon>Tracheophyta</taxon>
        <taxon>Spermatophyta</taxon>
        <taxon>Magnoliopsida</taxon>
        <taxon>eudicotyledons</taxon>
        <taxon>Gunneridae</taxon>
        <taxon>Pentapetalae</taxon>
        <taxon>asterids</taxon>
        <taxon>campanulids</taxon>
        <taxon>Asterales</taxon>
        <taxon>Asteraceae</taxon>
        <taxon>Asteroideae</taxon>
        <taxon>Anthemideae</taxon>
        <taxon>Anthemidinae</taxon>
        <taxon>Tanacetum</taxon>
    </lineage>
</organism>
<feature type="compositionally biased region" description="Basic and acidic residues" evidence="1">
    <location>
        <begin position="76"/>
        <end position="86"/>
    </location>
</feature>
<proteinExistence type="predicted"/>
<name>A0A699JQX7_TANCI</name>
<evidence type="ECO:0000256" key="1">
    <source>
        <dbReference type="SAM" id="MobiDB-lite"/>
    </source>
</evidence>
<sequence length="104" mass="11962">MMDKELEQLLEGTENGDAFIDEVLNTQKDPNTRIETRSDKESLEVNKSADVMIIHDNGKDEESVKDELLRRKREKGKGIEETRDEPLPTPIRSLRNHIAPFIFG</sequence>
<reference evidence="2" key="1">
    <citation type="journal article" date="2019" name="Sci. Rep.">
        <title>Draft genome of Tanacetum cinerariifolium, the natural source of mosquito coil.</title>
        <authorList>
            <person name="Yamashiro T."/>
            <person name="Shiraishi A."/>
            <person name="Satake H."/>
            <person name="Nakayama K."/>
        </authorList>
    </citation>
    <scope>NUCLEOTIDE SEQUENCE</scope>
</reference>
<evidence type="ECO:0000313" key="2">
    <source>
        <dbReference type="EMBL" id="GFA48770.1"/>
    </source>
</evidence>
<gene>
    <name evidence="2" type="ORF">Tci_620742</name>
</gene>